<reference evidence="3" key="1">
    <citation type="submission" date="2013-09" db="EMBL/GenBank/DDBJ databases">
        <title>Corchorus olitorius genome sequencing.</title>
        <authorList>
            <person name="Alam M."/>
            <person name="Haque M.S."/>
            <person name="Islam M.S."/>
            <person name="Emdad E.M."/>
            <person name="Islam M.M."/>
            <person name="Ahmed B."/>
            <person name="Halim A."/>
            <person name="Hossen Q.M.M."/>
            <person name="Hossain M.Z."/>
            <person name="Ahmed R."/>
            <person name="Khan M.M."/>
            <person name="Islam R."/>
            <person name="Rashid M.M."/>
            <person name="Khan S.A."/>
            <person name="Rahman M.S."/>
            <person name="Alam M."/>
            <person name="Yahiya A.S."/>
            <person name="Khan M.S."/>
            <person name="Azam M.S."/>
            <person name="Haque T."/>
            <person name="Lashkar M.Z.H."/>
            <person name="Akhand A.I."/>
            <person name="Morshed G."/>
            <person name="Roy S."/>
            <person name="Uddin K.S."/>
            <person name="Rabeya T."/>
            <person name="Hossain A.S."/>
            <person name="Chowdhury A."/>
            <person name="Snigdha A.R."/>
            <person name="Mortoza M.S."/>
            <person name="Matin S.A."/>
            <person name="Hoque S.M.E."/>
            <person name="Islam M.K."/>
            <person name="Roy D.K."/>
            <person name="Haider R."/>
            <person name="Moosa M.M."/>
            <person name="Elias S.M."/>
            <person name="Hasan A.M."/>
            <person name="Jahan S."/>
            <person name="Shafiuddin M."/>
            <person name="Mahmood N."/>
            <person name="Shommy N.S."/>
        </authorList>
    </citation>
    <scope>NUCLEOTIDE SEQUENCE [LARGE SCALE GENOMIC DNA]</scope>
    <source>
        <strain evidence="3">cv. O-4</strain>
    </source>
</reference>
<dbReference type="EMBL" id="AWUE01011193">
    <property type="protein sequence ID" value="OMP10857.1"/>
    <property type="molecule type" value="Genomic_DNA"/>
</dbReference>
<protein>
    <submittedName>
        <fullName evidence="2">Uncharacterized protein</fullName>
    </submittedName>
</protein>
<organism evidence="2 3">
    <name type="scientific">Corchorus olitorius</name>
    <dbReference type="NCBI Taxonomy" id="93759"/>
    <lineage>
        <taxon>Eukaryota</taxon>
        <taxon>Viridiplantae</taxon>
        <taxon>Streptophyta</taxon>
        <taxon>Embryophyta</taxon>
        <taxon>Tracheophyta</taxon>
        <taxon>Spermatophyta</taxon>
        <taxon>Magnoliopsida</taxon>
        <taxon>eudicotyledons</taxon>
        <taxon>Gunneridae</taxon>
        <taxon>Pentapetalae</taxon>
        <taxon>rosids</taxon>
        <taxon>malvids</taxon>
        <taxon>Malvales</taxon>
        <taxon>Malvaceae</taxon>
        <taxon>Grewioideae</taxon>
        <taxon>Apeibeae</taxon>
        <taxon>Corchorus</taxon>
    </lineage>
</organism>
<sequence>MAHEHIRDPPGGESVGASVHMEGRAPKKRVPSALPWSKGRKRKGASLAYRTSIRNHDRLVIIRR</sequence>
<comment type="caution">
    <text evidence="2">The sequence shown here is derived from an EMBL/GenBank/DDBJ whole genome shotgun (WGS) entry which is preliminary data.</text>
</comment>
<name>A0A1R3KUY4_9ROSI</name>
<proteinExistence type="predicted"/>
<evidence type="ECO:0000313" key="3">
    <source>
        <dbReference type="Proteomes" id="UP000187203"/>
    </source>
</evidence>
<accession>A0A1R3KUY4</accession>
<keyword evidence="3" id="KW-1185">Reference proteome</keyword>
<dbReference type="Proteomes" id="UP000187203">
    <property type="component" value="Unassembled WGS sequence"/>
</dbReference>
<feature type="compositionally biased region" description="Basic and acidic residues" evidence="1">
    <location>
        <begin position="1"/>
        <end position="10"/>
    </location>
</feature>
<feature type="region of interest" description="Disordered" evidence="1">
    <location>
        <begin position="1"/>
        <end position="49"/>
    </location>
</feature>
<gene>
    <name evidence="2" type="ORF">COLO4_04215</name>
</gene>
<evidence type="ECO:0000313" key="2">
    <source>
        <dbReference type="EMBL" id="OMP10857.1"/>
    </source>
</evidence>
<dbReference type="AlphaFoldDB" id="A0A1R3KUY4"/>
<evidence type="ECO:0000256" key="1">
    <source>
        <dbReference type="SAM" id="MobiDB-lite"/>
    </source>
</evidence>